<name>A0A2H0KJB2_9BACT</name>
<proteinExistence type="predicted"/>
<accession>A0A2H0KJB2</accession>
<dbReference type="EMBL" id="PCVK01000115">
    <property type="protein sequence ID" value="PIQ71341.1"/>
    <property type="molecule type" value="Genomic_DNA"/>
</dbReference>
<comment type="caution">
    <text evidence="1">The sequence shown here is derived from an EMBL/GenBank/DDBJ whole genome shotgun (WGS) entry which is preliminary data.</text>
</comment>
<sequence>MTEFPSVPQQNTGRYMIDIVNQTQETLPILRGSLGIKIDNAAFTSTANFFTELAPLRRTTFNNQAEALELATGVYNCRREGETLGIQGVLASSTALTELPYFVRIVNLAREAGLQPDLHLLYVDWDYYPSQREGKPKNDIADVVERVKELGIPAENLHNLSENTPEGRKFQRMFQGQWMELEKAKYDNSDPRHPLSRPLIKWKKHYLKQQSDYYALLQDRERGVRSLMGEFKTQVFTDASNRRALCIQAAEQKRKLIGSGKWGYSLFVTTEKSPVELAQYNAAVPFLKPPGAKKDRVQLPIVNLDVSLKIST</sequence>
<protein>
    <submittedName>
        <fullName evidence="1">Uncharacterized protein</fullName>
    </submittedName>
</protein>
<gene>
    <name evidence="1" type="ORF">COV87_04005</name>
</gene>
<dbReference type="Proteomes" id="UP000229497">
    <property type="component" value="Unassembled WGS sequence"/>
</dbReference>
<organism evidence="1 2">
    <name type="scientific">Candidatus Roizmanbacteria bacterium CG11_big_fil_rev_8_21_14_0_20_37_16</name>
    <dbReference type="NCBI Taxonomy" id="1974857"/>
    <lineage>
        <taxon>Bacteria</taxon>
        <taxon>Candidatus Roizmaniibacteriota</taxon>
    </lineage>
</organism>
<reference evidence="1 2" key="1">
    <citation type="submission" date="2017-09" db="EMBL/GenBank/DDBJ databases">
        <title>Depth-based differentiation of microbial function through sediment-hosted aquifers and enrichment of novel symbionts in the deep terrestrial subsurface.</title>
        <authorList>
            <person name="Probst A.J."/>
            <person name="Ladd B."/>
            <person name="Jarett J.K."/>
            <person name="Geller-Mcgrath D.E."/>
            <person name="Sieber C.M."/>
            <person name="Emerson J.B."/>
            <person name="Anantharaman K."/>
            <person name="Thomas B.C."/>
            <person name="Malmstrom R."/>
            <person name="Stieglmeier M."/>
            <person name="Klingl A."/>
            <person name="Woyke T."/>
            <person name="Ryan C.M."/>
            <person name="Banfield J.F."/>
        </authorList>
    </citation>
    <scope>NUCLEOTIDE SEQUENCE [LARGE SCALE GENOMIC DNA]</scope>
    <source>
        <strain evidence="1">CG11_big_fil_rev_8_21_14_0_20_37_16</strain>
    </source>
</reference>
<dbReference type="AlphaFoldDB" id="A0A2H0KJB2"/>
<evidence type="ECO:0000313" key="2">
    <source>
        <dbReference type="Proteomes" id="UP000229497"/>
    </source>
</evidence>
<evidence type="ECO:0000313" key="1">
    <source>
        <dbReference type="EMBL" id="PIQ71341.1"/>
    </source>
</evidence>